<keyword evidence="2" id="KW-1185">Reference proteome</keyword>
<dbReference type="EMBL" id="FOZS01000002">
    <property type="protein sequence ID" value="SFS63324.1"/>
    <property type="molecule type" value="Genomic_DNA"/>
</dbReference>
<proteinExistence type="predicted"/>
<name>A0A1I6RF78_9EURY</name>
<dbReference type="AlphaFoldDB" id="A0A1I6RF78"/>
<dbReference type="Proteomes" id="UP000199199">
    <property type="component" value="Unassembled WGS sequence"/>
</dbReference>
<reference evidence="2" key="1">
    <citation type="submission" date="2016-10" db="EMBL/GenBank/DDBJ databases">
        <authorList>
            <person name="Varghese N."/>
            <person name="Submissions S."/>
        </authorList>
    </citation>
    <scope>NUCLEOTIDE SEQUENCE [LARGE SCALE GENOMIC DNA]</scope>
    <source>
        <strain evidence="2">DSM 22427</strain>
    </source>
</reference>
<evidence type="ECO:0000313" key="1">
    <source>
        <dbReference type="EMBL" id="SFS63324.1"/>
    </source>
</evidence>
<dbReference type="RefSeq" id="WP_139231159.1">
    <property type="nucleotide sequence ID" value="NZ_FOZS01000002.1"/>
</dbReference>
<evidence type="ECO:0000313" key="2">
    <source>
        <dbReference type="Proteomes" id="UP000199199"/>
    </source>
</evidence>
<accession>A0A1I6RF78</accession>
<sequence>MQKPSRKEILGVPAAALLAYLLSGGLGFTSVESLANASTAALAFVSPLLGEGASMVFTNVISIEISSLVVEIVGPIVAIAAESNLLLALIGASTTFLMIDFVITKIQNTDA</sequence>
<protein>
    <submittedName>
        <fullName evidence="1">Uncharacterized protein</fullName>
    </submittedName>
</protein>
<gene>
    <name evidence="1" type="ORF">SAMN04488556_1750</name>
</gene>
<organism evidence="1 2">
    <name type="scientific">Halostagnicola kamekurae</name>
    <dbReference type="NCBI Taxonomy" id="619731"/>
    <lineage>
        <taxon>Archaea</taxon>
        <taxon>Methanobacteriati</taxon>
        <taxon>Methanobacteriota</taxon>
        <taxon>Stenosarchaea group</taxon>
        <taxon>Halobacteria</taxon>
        <taxon>Halobacteriales</taxon>
        <taxon>Natrialbaceae</taxon>
        <taxon>Halostagnicola</taxon>
    </lineage>
</organism>